<feature type="domain" description="Trichome birefringence-like C-terminal" evidence="8">
    <location>
        <begin position="82"/>
        <end position="367"/>
    </location>
</feature>
<keyword evidence="4" id="KW-0735">Signal-anchor</keyword>
<comment type="caution">
    <text evidence="10">The sequence shown here is derived from an EMBL/GenBank/DDBJ whole genome shotgun (WGS) entry which is preliminary data.</text>
</comment>
<dbReference type="Pfam" id="PF14416">
    <property type="entry name" value="PMR5N"/>
    <property type="match status" value="1"/>
</dbReference>
<keyword evidence="6 7" id="KW-0472">Membrane</keyword>
<evidence type="ECO:0000256" key="5">
    <source>
        <dbReference type="ARBA" id="ARBA00022989"/>
    </source>
</evidence>
<dbReference type="InterPro" id="IPR025846">
    <property type="entry name" value="TBL_N"/>
</dbReference>
<evidence type="ECO:0000256" key="1">
    <source>
        <dbReference type="ARBA" id="ARBA00004167"/>
    </source>
</evidence>
<dbReference type="AlphaFoldDB" id="A0AAD4X5M0"/>
<gene>
    <name evidence="10" type="ORF">MKW98_000298</name>
</gene>
<keyword evidence="3 7" id="KW-0812">Transmembrane</keyword>
<dbReference type="PANTHER" id="PTHR32285">
    <property type="entry name" value="PROTEIN TRICHOME BIREFRINGENCE-LIKE 9-RELATED"/>
    <property type="match status" value="1"/>
</dbReference>
<accession>A0AAD4X5M0</accession>
<dbReference type="Pfam" id="PF13839">
    <property type="entry name" value="PC-Esterase"/>
    <property type="match status" value="1"/>
</dbReference>
<dbReference type="EMBL" id="JAJJMB010016019">
    <property type="protein sequence ID" value="KAI3850488.1"/>
    <property type="molecule type" value="Genomic_DNA"/>
</dbReference>
<dbReference type="PANTHER" id="PTHR32285:SF42">
    <property type="entry name" value="PROTEIN TRICHOME BIREFRINGENCE-LIKE 37"/>
    <property type="match status" value="1"/>
</dbReference>
<evidence type="ECO:0000256" key="7">
    <source>
        <dbReference type="SAM" id="Phobius"/>
    </source>
</evidence>
<proteinExistence type="inferred from homology"/>
<evidence type="ECO:0000256" key="3">
    <source>
        <dbReference type="ARBA" id="ARBA00022692"/>
    </source>
</evidence>
<evidence type="ECO:0000256" key="2">
    <source>
        <dbReference type="ARBA" id="ARBA00007727"/>
    </source>
</evidence>
<evidence type="ECO:0000256" key="6">
    <source>
        <dbReference type="ARBA" id="ARBA00023136"/>
    </source>
</evidence>
<sequence length="389" mass="44804">MAGFSFRRSYQHYAFYLVNSLFILLISFFLDDTHARIVNVGGNCDFYKGSWVYDESYPLYDSLQCPFIPGDFHCVANGCDPPRFDGLDFVKRFKGKKIMFVGDSISNNQWVSFACMIHAAIPNANFTTYHGIPMASINFTDPDHNISILFNHKPFLVELEEIPERILKIDNHKPFLVELEEITERILKIDTISTGDPWKEVDVVIFNTWHWWFHKGKIQHWDKIHEGNKTYKDIDDRLAAFAKGLTTWSTWVDNNIDPKKTQVFYQGISPTHPKGNEWGFPHTTCADHRTPINGTTYPGIPEPGVAVLKEVLSKMSNPVILLDVTTMSQLRKDAHPSYYTNQGRTLRDCGHWCVAGVPDTWNRLLYASIVCWPETRTHRIDMNLPILIT</sequence>
<keyword evidence="5 7" id="KW-1133">Transmembrane helix</keyword>
<evidence type="ECO:0000259" key="9">
    <source>
        <dbReference type="Pfam" id="PF14416"/>
    </source>
</evidence>
<evidence type="ECO:0000256" key="4">
    <source>
        <dbReference type="ARBA" id="ARBA00022968"/>
    </source>
</evidence>
<keyword evidence="11" id="KW-1185">Reference proteome</keyword>
<dbReference type="GO" id="GO:0016413">
    <property type="term" value="F:O-acetyltransferase activity"/>
    <property type="evidence" value="ECO:0007669"/>
    <property type="project" value="InterPro"/>
</dbReference>
<feature type="domain" description="Trichome birefringence-like N-terminal" evidence="9">
    <location>
        <begin position="43"/>
        <end position="78"/>
    </location>
</feature>
<dbReference type="GO" id="GO:0005794">
    <property type="term" value="C:Golgi apparatus"/>
    <property type="evidence" value="ECO:0007669"/>
    <property type="project" value="TreeGrafter"/>
</dbReference>
<dbReference type="Proteomes" id="UP001202328">
    <property type="component" value="Unassembled WGS sequence"/>
</dbReference>
<evidence type="ECO:0008006" key="12">
    <source>
        <dbReference type="Google" id="ProtNLM"/>
    </source>
</evidence>
<comment type="similarity">
    <text evidence="2">Belongs to the PC-esterase family. TBL subfamily.</text>
</comment>
<name>A0AAD4X5M0_9MAGN</name>
<dbReference type="GO" id="GO:0016020">
    <property type="term" value="C:membrane"/>
    <property type="evidence" value="ECO:0007669"/>
    <property type="project" value="UniProtKB-SubCell"/>
</dbReference>
<evidence type="ECO:0000259" key="8">
    <source>
        <dbReference type="Pfam" id="PF13839"/>
    </source>
</evidence>
<feature type="transmembrane region" description="Helical" evidence="7">
    <location>
        <begin position="12"/>
        <end position="30"/>
    </location>
</feature>
<comment type="subcellular location">
    <subcellularLocation>
        <location evidence="1">Membrane</location>
        <topology evidence="1">Single-pass membrane protein</topology>
    </subcellularLocation>
</comment>
<protein>
    <recommendedName>
        <fullName evidence="12">Trichome birefringence-like N-terminal domain-containing protein</fullName>
    </recommendedName>
</protein>
<evidence type="ECO:0000313" key="11">
    <source>
        <dbReference type="Proteomes" id="UP001202328"/>
    </source>
</evidence>
<reference evidence="10" key="1">
    <citation type="submission" date="2022-04" db="EMBL/GenBank/DDBJ databases">
        <title>A functionally conserved STORR gene fusion in Papaver species that diverged 16.8 million years ago.</title>
        <authorList>
            <person name="Catania T."/>
        </authorList>
    </citation>
    <scope>NUCLEOTIDE SEQUENCE</scope>
    <source>
        <strain evidence="10">S-188037</strain>
    </source>
</reference>
<dbReference type="InterPro" id="IPR029962">
    <property type="entry name" value="TBL"/>
</dbReference>
<dbReference type="InterPro" id="IPR026057">
    <property type="entry name" value="TBL_C"/>
</dbReference>
<evidence type="ECO:0000313" key="10">
    <source>
        <dbReference type="EMBL" id="KAI3850488.1"/>
    </source>
</evidence>
<organism evidence="10 11">
    <name type="scientific">Papaver atlanticum</name>
    <dbReference type="NCBI Taxonomy" id="357466"/>
    <lineage>
        <taxon>Eukaryota</taxon>
        <taxon>Viridiplantae</taxon>
        <taxon>Streptophyta</taxon>
        <taxon>Embryophyta</taxon>
        <taxon>Tracheophyta</taxon>
        <taxon>Spermatophyta</taxon>
        <taxon>Magnoliopsida</taxon>
        <taxon>Ranunculales</taxon>
        <taxon>Papaveraceae</taxon>
        <taxon>Papaveroideae</taxon>
        <taxon>Papaver</taxon>
    </lineage>
</organism>